<sequence length="159" mass="17730">MNVLSLNIRGLGVPGKATWFKGLRKEHDVGFVLFQESGYANVSESILESYWGYGDFGFEVVEPVGRSGGIVSMWDKRLFEPSDIIKHRNFLLVSGVLKGFGAVCNIINVYAPQRDVDKRLLWSELAALINSKVGLWVVALLLRGVGILSLTLSHENRFF</sequence>
<gene>
    <name evidence="2" type="ORF">CTI12_AA146880</name>
</gene>
<keyword evidence="2" id="KW-0548">Nucleotidyltransferase</keyword>
<dbReference type="InterPro" id="IPR036691">
    <property type="entry name" value="Endo/exonu/phosph_ase_sf"/>
</dbReference>
<dbReference type="SUPFAM" id="SSF56219">
    <property type="entry name" value="DNase I-like"/>
    <property type="match status" value="1"/>
</dbReference>
<accession>A0A2U1PIZ1</accession>
<comment type="caution">
    <text evidence="2">The sequence shown here is derived from an EMBL/GenBank/DDBJ whole genome shotgun (WGS) entry which is preliminary data.</text>
</comment>
<keyword evidence="1" id="KW-0812">Transmembrane</keyword>
<evidence type="ECO:0000313" key="3">
    <source>
        <dbReference type="Proteomes" id="UP000245207"/>
    </source>
</evidence>
<keyword evidence="1" id="KW-1133">Transmembrane helix</keyword>
<dbReference type="AlphaFoldDB" id="A0A2U1PIZ1"/>
<keyword evidence="3" id="KW-1185">Reference proteome</keyword>
<keyword evidence="1" id="KW-0472">Membrane</keyword>
<feature type="transmembrane region" description="Helical" evidence="1">
    <location>
        <begin position="133"/>
        <end position="152"/>
    </location>
</feature>
<dbReference type="Gene3D" id="3.60.10.10">
    <property type="entry name" value="Endonuclease/exonuclease/phosphatase"/>
    <property type="match status" value="1"/>
</dbReference>
<evidence type="ECO:0000256" key="1">
    <source>
        <dbReference type="SAM" id="Phobius"/>
    </source>
</evidence>
<protein>
    <submittedName>
        <fullName evidence="2">RNA-directed DNA polymerase, eukaryota, Reverse transcriptase zinc-binding domain protein</fullName>
    </submittedName>
</protein>
<name>A0A2U1PIZ1_ARTAN</name>
<dbReference type="Proteomes" id="UP000245207">
    <property type="component" value="Unassembled WGS sequence"/>
</dbReference>
<feature type="transmembrane region" description="Helical" evidence="1">
    <location>
        <begin position="90"/>
        <end position="113"/>
    </location>
</feature>
<organism evidence="2 3">
    <name type="scientific">Artemisia annua</name>
    <name type="common">Sweet wormwood</name>
    <dbReference type="NCBI Taxonomy" id="35608"/>
    <lineage>
        <taxon>Eukaryota</taxon>
        <taxon>Viridiplantae</taxon>
        <taxon>Streptophyta</taxon>
        <taxon>Embryophyta</taxon>
        <taxon>Tracheophyta</taxon>
        <taxon>Spermatophyta</taxon>
        <taxon>Magnoliopsida</taxon>
        <taxon>eudicotyledons</taxon>
        <taxon>Gunneridae</taxon>
        <taxon>Pentapetalae</taxon>
        <taxon>asterids</taxon>
        <taxon>campanulids</taxon>
        <taxon>Asterales</taxon>
        <taxon>Asteraceae</taxon>
        <taxon>Asteroideae</taxon>
        <taxon>Anthemideae</taxon>
        <taxon>Artemisiinae</taxon>
        <taxon>Artemisia</taxon>
    </lineage>
</organism>
<reference evidence="2 3" key="1">
    <citation type="journal article" date="2018" name="Mol. Plant">
        <title>The genome of Artemisia annua provides insight into the evolution of Asteraceae family and artemisinin biosynthesis.</title>
        <authorList>
            <person name="Shen Q."/>
            <person name="Zhang L."/>
            <person name="Liao Z."/>
            <person name="Wang S."/>
            <person name="Yan T."/>
            <person name="Shi P."/>
            <person name="Liu M."/>
            <person name="Fu X."/>
            <person name="Pan Q."/>
            <person name="Wang Y."/>
            <person name="Lv Z."/>
            <person name="Lu X."/>
            <person name="Zhang F."/>
            <person name="Jiang W."/>
            <person name="Ma Y."/>
            <person name="Chen M."/>
            <person name="Hao X."/>
            <person name="Li L."/>
            <person name="Tang Y."/>
            <person name="Lv G."/>
            <person name="Zhou Y."/>
            <person name="Sun X."/>
            <person name="Brodelius P.E."/>
            <person name="Rose J.K.C."/>
            <person name="Tang K."/>
        </authorList>
    </citation>
    <scope>NUCLEOTIDE SEQUENCE [LARGE SCALE GENOMIC DNA]</scope>
    <source>
        <strain evidence="3">cv. Huhao1</strain>
        <tissue evidence="2">Leaf</tissue>
    </source>
</reference>
<keyword evidence="2" id="KW-0808">Transferase</keyword>
<keyword evidence="2" id="KW-0695">RNA-directed DNA polymerase</keyword>
<dbReference type="GO" id="GO:0003964">
    <property type="term" value="F:RNA-directed DNA polymerase activity"/>
    <property type="evidence" value="ECO:0007669"/>
    <property type="project" value="UniProtKB-KW"/>
</dbReference>
<proteinExistence type="predicted"/>
<evidence type="ECO:0000313" key="2">
    <source>
        <dbReference type="EMBL" id="PWA85726.1"/>
    </source>
</evidence>
<dbReference type="OrthoDB" id="1881450at2759"/>
<dbReference type="EMBL" id="PKPP01001092">
    <property type="protein sequence ID" value="PWA85726.1"/>
    <property type="molecule type" value="Genomic_DNA"/>
</dbReference>